<dbReference type="GO" id="GO:0016740">
    <property type="term" value="F:transferase activity"/>
    <property type="evidence" value="ECO:0007669"/>
    <property type="project" value="UniProtKB-KW"/>
</dbReference>
<evidence type="ECO:0000313" key="2">
    <source>
        <dbReference type="EMBL" id="MBK1840714.1"/>
    </source>
</evidence>
<dbReference type="EMBL" id="JAENHM010000069">
    <property type="protein sequence ID" value="MBK1840714.1"/>
    <property type="molecule type" value="Genomic_DNA"/>
</dbReference>
<dbReference type="Proteomes" id="UP000652760">
    <property type="component" value="Unassembled WGS sequence"/>
</dbReference>
<feature type="domain" description="Polysaccharide pyruvyl transferase" evidence="1">
    <location>
        <begin position="30"/>
        <end position="279"/>
    </location>
</feature>
<evidence type="ECO:0000259" key="1">
    <source>
        <dbReference type="Pfam" id="PF04230"/>
    </source>
</evidence>
<proteinExistence type="predicted"/>
<reference evidence="3" key="1">
    <citation type="submission" date="2021-01" db="EMBL/GenBank/DDBJ databases">
        <title>Genome public.</title>
        <authorList>
            <person name="Liu C."/>
            <person name="Sun Q."/>
        </authorList>
    </citation>
    <scope>NUCLEOTIDE SEQUENCE [LARGE SCALE GENOMIC DNA]</scope>
    <source>
        <strain evidence="3">YIM B02556</strain>
    </source>
</reference>
<keyword evidence="3" id="KW-1185">Reference proteome</keyword>
<organism evidence="2 3">
    <name type="scientific">Azospirillum endophyticum</name>
    <dbReference type="NCBI Taxonomy" id="2800326"/>
    <lineage>
        <taxon>Bacteria</taxon>
        <taxon>Pseudomonadati</taxon>
        <taxon>Pseudomonadota</taxon>
        <taxon>Alphaproteobacteria</taxon>
        <taxon>Rhodospirillales</taxon>
        <taxon>Azospirillaceae</taxon>
        <taxon>Azospirillum</taxon>
    </lineage>
</organism>
<accession>A0ABS1FBB7</accession>
<gene>
    <name evidence="2" type="ORF">JHL17_25240</name>
</gene>
<dbReference type="RefSeq" id="WP_200197446.1">
    <property type="nucleotide sequence ID" value="NZ_JAENHM010000069.1"/>
</dbReference>
<protein>
    <submittedName>
        <fullName evidence="2">Polysaccharide pyruvyl transferase family protein</fullName>
    </submittedName>
</protein>
<dbReference type="Pfam" id="PF04230">
    <property type="entry name" value="PS_pyruv_trans"/>
    <property type="match status" value="1"/>
</dbReference>
<sequence>MNAPTTRHWDDFAKGFQMISVFDTRICDNNLGNHIIMEAVDHHLEALFPDAFQIRLPYLDSLGAEAIRYLNQSAYAFFGGTNALSSDIQAYRQWGLDLDIARQLGNVILMGVGWWQYQGDPTPYTRDVLTNTLDRNRMHSVRDSYTYDKLRRLGFDNVLMTGCPSLWEITPEHCTAIPTEKAENVLLTLTHYSPDASDTHLVNVLRRHYRKVFLWIQGPEDYLHAARLGGGFEIVQPSLAALDRLLHSELSIDCIGTRLHAGVRAIAAGRRTIIIGVDNRALEMGKDVGLPVLPRQMISRLEELVSGRFALRVQPPTDAISAWKSQFTA</sequence>
<keyword evidence="2" id="KW-0808">Transferase</keyword>
<comment type="caution">
    <text evidence="2">The sequence shown here is derived from an EMBL/GenBank/DDBJ whole genome shotgun (WGS) entry which is preliminary data.</text>
</comment>
<evidence type="ECO:0000313" key="3">
    <source>
        <dbReference type="Proteomes" id="UP000652760"/>
    </source>
</evidence>
<name>A0ABS1FBB7_9PROT</name>
<dbReference type="InterPro" id="IPR007345">
    <property type="entry name" value="Polysacch_pyruvyl_Trfase"/>
</dbReference>